<feature type="compositionally biased region" description="Basic and acidic residues" evidence="2">
    <location>
        <begin position="144"/>
        <end position="158"/>
    </location>
</feature>
<gene>
    <name evidence="3" type="ORF">CRYO30217_00734</name>
</gene>
<organism evidence="3 4">
    <name type="scientific">Parvicella tangerina</name>
    <dbReference type="NCBI Taxonomy" id="2829795"/>
    <lineage>
        <taxon>Bacteria</taxon>
        <taxon>Pseudomonadati</taxon>
        <taxon>Bacteroidota</taxon>
        <taxon>Flavobacteriia</taxon>
        <taxon>Flavobacteriales</taxon>
        <taxon>Parvicellaceae</taxon>
        <taxon>Parvicella</taxon>
    </lineage>
</organism>
<evidence type="ECO:0000313" key="4">
    <source>
        <dbReference type="Proteomes" id="UP000683507"/>
    </source>
</evidence>
<dbReference type="Proteomes" id="UP000683507">
    <property type="component" value="Chromosome"/>
</dbReference>
<keyword evidence="1" id="KW-0175">Coiled coil</keyword>
<dbReference type="RefSeq" id="WP_258540960.1">
    <property type="nucleotide sequence ID" value="NZ_OU015584.1"/>
</dbReference>
<feature type="compositionally biased region" description="Basic and acidic residues" evidence="2">
    <location>
        <begin position="119"/>
        <end position="130"/>
    </location>
</feature>
<keyword evidence="4" id="KW-1185">Reference proteome</keyword>
<protein>
    <submittedName>
        <fullName evidence="3">Uncharacterized protein</fullName>
    </submittedName>
</protein>
<accession>A0A916NFV2</accession>
<name>A0A916NFV2_9FLAO</name>
<reference evidence="3" key="1">
    <citation type="submission" date="2021-04" db="EMBL/GenBank/DDBJ databases">
        <authorList>
            <person name="Rodrigo-Torres L."/>
            <person name="Arahal R. D."/>
            <person name="Lucena T."/>
        </authorList>
    </citation>
    <scope>NUCLEOTIDE SEQUENCE</scope>
    <source>
        <strain evidence="3">AS29M-1</strain>
    </source>
</reference>
<dbReference type="EMBL" id="OU015584">
    <property type="protein sequence ID" value="CAG5078662.1"/>
    <property type="molecule type" value="Genomic_DNA"/>
</dbReference>
<sequence>MEYKSITDIVKRLSDEIEKLENGEMNVEELEGVLNDVRALHERIAILQYLAIQPIANNKKAAKPSSFSFGVDQSMLDSLREPSNQTNLLDAIEQQGFPKSEILKEEIQETKSEVTAQEDVVKEETEDKTEVPSSEVSGQAESKSLNDKFSDQQEKESLAQKLGKKPISDLGEAIGLNQKFLFMNDLFEGENNLYKEAINTLNNFNSYFEADEYINMLSSKHGWDSTSKSVKDLIELVERRYS</sequence>
<feature type="compositionally biased region" description="Polar residues" evidence="2">
    <location>
        <begin position="132"/>
        <end position="143"/>
    </location>
</feature>
<dbReference type="AlphaFoldDB" id="A0A916NFV2"/>
<proteinExistence type="predicted"/>
<dbReference type="KEGG" id="ptan:CRYO30217_00734"/>
<feature type="coiled-coil region" evidence="1">
    <location>
        <begin position="3"/>
        <end position="40"/>
    </location>
</feature>
<feature type="region of interest" description="Disordered" evidence="2">
    <location>
        <begin position="108"/>
        <end position="160"/>
    </location>
</feature>
<evidence type="ECO:0000256" key="1">
    <source>
        <dbReference type="SAM" id="Coils"/>
    </source>
</evidence>
<evidence type="ECO:0000313" key="3">
    <source>
        <dbReference type="EMBL" id="CAG5078662.1"/>
    </source>
</evidence>
<evidence type="ECO:0000256" key="2">
    <source>
        <dbReference type="SAM" id="MobiDB-lite"/>
    </source>
</evidence>